<evidence type="ECO:0000313" key="2">
    <source>
        <dbReference type="EMBL" id="SDJ93831.1"/>
    </source>
</evidence>
<dbReference type="PANTHER" id="PTHR42850">
    <property type="entry name" value="METALLOPHOSPHOESTERASE"/>
    <property type="match status" value="1"/>
</dbReference>
<proteinExistence type="predicted"/>
<dbReference type="GO" id="GO:0005737">
    <property type="term" value="C:cytoplasm"/>
    <property type="evidence" value="ECO:0007669"/>
    <property type="project" value="TreeGrafter"/>
</dbReference>
<evidence type="ECO:0000313" key="3">
    <source>
        <dbReference type="Proteomes" id="UP000199328"/>
    </source>
</evidence>
<dbReference type="PANTHER" id="PTHR42850:SF4">
    <property type="entry name" value="ZINC-DEPENDENT ENDOPOLYPHOSPHATASE"/>
    <property type="match status" value="1"/>
</dbReference>
<dbReference type="Gene3D" id="3.60.21.10">
    <property type="match status" value="1"/>
</dbReference>
<dbReference type="AlphaFoldDB" id="A0A1G8XTF9"/>
<name>A0A1G8XTF9_9RHOB</name>
<dbReference type="EMBL" id="FNFV01000001">
    <property type="protein sequence ID" value="SDJ93831.1"/>
    <property type="molecule type" value="Genomic_DNA"/>
</dbReference>
<dbReference type="Proteomes" id="UP000199328">
    <property type="component" value="Unassembled WGS sequence"/>
</dbReference>
<dbReference type="GO" id="GO:0110154">
    <property type="term" value="P:RNA decapping"/>
    <property type="evidence" value="ECO:0007669"/>
    <property type="project" value="TreeGrafter"/>
</dbReference>
<dbReference type="RefSeq" id="WP_092497044.1">
    <property type="nucleotide sequence ID" value="NZ_FNFV01000001.1"/>
</dbReference>
<dbReference type="SUPFAM" id="SSF56300">
    <property type="entry name" value="Metallo-dependent phosphatases"/>
    <property type="match status" value="1"/>
</dbReference>
<keyword evidence="3" id="KW-1185">Reference proteome</keyword>
<dbReference type="GO" id="GO:0016791">
    <property type="term" value="F:phosphatase activity"/>
    <property type="evidence" value="ECO:0007669"/>
    <property type="project" value="TreeGrafter"/>
</dbReference>
<organism evidence="2 3">
    <name type="scientific">Meinhardsimonia xiamenensis</name>
    <dbReference type="NCBI Taxonomy" id="990712"/>
    <lineage>
        <taxon>Bacteria</taxon>
        <taxon>Pseudomonadati</taxon>
        <taxon>Pseudomonadota</taxon>
        <taxon>Alphaproteobacteria</taxon>
        <taxon>Rhodobacterales</taxon>
        <taxon>Paracoccaceae</taxon>
        <taxon>Meinhardsimonia</taxon>
    </lineage>
</organism>
<gene>
    <name evidence="2" type="ORF">SAMN05216257_10154</name>
</gene>
<dbReference type="InterPro" id="IPR004843">
    <property type="entry name" value="Calcineurin-like_PHP"/>
</dbReference>
<accession>A0A1G8XTF9</accession>
<dbReference type="OrthoDB" id="9807890at2"/>
<dbReference type="InterPro" id="IPR050126">
    <property type="entry name" value="Ap4A_hydrolase"/>
</dbReference>
<protein>
    <submittedName>
        <fullName evidence="2">Serine/threonine protein phosphatase 1</fullName>
    </submittedName>
</protein>
<dbReference type="STRING" id="990712.SAMN05216257_10154"/>
<reference evidence="3" key="1">
    <citation type="submission" date="2016-10" db="EMBL/GenBank/DDBJ databases">
        <authorList>
            <person name="Varghese N."/>
            <person name="Submissions S."/>
        </authorList>
    </citation>
    <scope>NUCLEOTIDE SEQUENCE [LARGE SCALE GENOMIC DNA]</scope>
    <source>
        <strain evidence="3">CGMCC 1.10789</strain>
    </source>
</reference>
<feature type="domain" description="Calcineurin-like phosphoesterase" evidence="1">
    <location>
        <begin position="1"/>
        <end position="202"/>
    </location>
</feature>
<dbReference type="InterPro" id="IPR029052">
    <property type="entry name" value="Metallo-depent_PP-like"/>
</dbReference>
<evidence type="ECO:0000259" key="1">
    <source>
        <dbReference type="Pfam" id="PF00149"/>
    </source>
</evidence>
<dbReference type="Pfam" id="PF00149">
    <property type="entry name" value="Metallophos"/>
    <property type="match status" value="1"/>
</dbReference>
<dbReference type="GO" id="GO:0008803">
    <property type="term" value="F:bis(5'-nucleosyl)-tetraphosphatase (symmetrical) activity"/>
    <property type="evidence" value="ECO:0007669"/>
    <property type="project" value="TreeGrafter"/>
</dbReference>
<sequence length="249" mass="27875">MRVYAIGDVHGQLEMLRAAHARIAADRARVGDFDAPVVQLGDLCDRGPDTAGVIDFILERRVAGELWVTLRGNHDRMFLDFIEEPGAVGPAQRPGLVWLDHRLGGIETLRSYGIEADGRLDVEELQALAPARVPAAHKRLLREQRLYMATDDLILVHAGIRPGVPLEEQSEEDLIWIREPFLSDRRDHGRLVVHGHTPVEAPMHAGNRVNLDTGAGYFRRLTAAVFEGRRCWILEDEGRVLLPPPPGWH</sequence>